<dbReference type="RefSeq" id="WP_209644298.1">
    <property type="nucleotide sequence ID" value="NZ_JAGINW010000001.1"/>
</dbReference>
<gene>
    <name evidence="1" type="ORF">JOF56_007716</name>
</gene>
<dbReference type="EMBL" id="JAGINW010000001">
    <property type="protein sequence ID" value="MBP2327331.1"/>
    <property type="molecule type" value="Genomic_DNA"/>
</dbReference>
<evidence type="ECO:0000313" key="1">
    <source>
        <dbReference type="EMBL" id="MBP2327331.1"/>
    </source>
</evidence>
<evidence type="ECO:0000313" key="2">
    <source>
        <dbReference type="Proteomes" id="UP001519332"/>
    </source>
</evidence>
<protein>
    <submittedName>
        <fullName evidence="1">Uncharacterized protein</fullName>
    </submittedName>
</protein>
<proteinExistence type="predicted"/>
<name>A0ABS4TSG4_9PSEU</name>
<sequence length="174" mass="19382">MAIRLKMGGYARVDNDPLGRSFVGYFPRMTEAEAWEVGRGMWRMNAGKARRQRFAIIVGEGLVRAVAEISAVTVHGDRAALEGAVLAEGHSVRDVLIGQPDPVVNRSQNPVGYRELLVEKQFVYRLCACGCGGRTDRDFLAGHDVRAIQARVREHFGGSQLRFVRWVDRQLATD</sequence>
<dbReference type="Proteomes" id="UP001519332">
    <property type="component" value="Unassembled WGS sequence"/>
</dbReference>
<organism evidence="1 2">
    <name type="scientific">Kibdelosporangium banguiense</name>
    <dbReference type="NCBI Taxonomy" id="1365924"/>
    <lineage>
        <taxon>Bacteria</taxon>
        <taxon>Bacillati</taxon>
        <taxon>Actinomycetota</taxon>
        <taxon>Actinomycetes</taxon>
        <taxon>Pseudonocardiales</taxon>
        <taxon>Pseudonocardiaceae</taxon>
        <taxon>Kibdelosporangium</taxon>
    </lineage>
</organism>
<comment type="caution">
    <text evidence="1">The sequence shown here is derived from an EMBL/GenBank/DDBJ whole genome shotgun (WGS) entry which is preliminary data.</text>
</comment>
<reference evidence="1 2" key="1">
    <citation type="submission" date="2021-03" db="EMBL/GenBank/DDBJ databases">
        <title>Sequencing the genomes of 1000 actinobacteria strains.</title>
        <authorList>
            <person name="Klenk H.-P."/>
        </authorList>
    </citation>
    <scope>NUCLEOTIDE SEQUENCE [LARGE SCALE GENOMIC DNA]</scope>
    <source>
        <strain evidence="1 2">DSM 46670</strain>
    </source>
</reference>
<keyword evidence="2" id="KW-1185">Reference proteome</keyword>
<accession>A0ABS4TSG4</accession>